<evidence type="ECO:0000313" key="2">
    <source>
        <dbReference type="Proteomes" id="UP001176941"/>
    </source>
</evidence>
<reference evidence="1" key="1">
    <citation type="submission" date="2023-04" db="EMBL/GenBank/DDBJ databases">
        <authorList>
            <consortium name="ELIXIR-Norway"/>
        </authorList>
    </citation>
    <scope>NUCLEOTIDE SEQUENCE [LARGE SCALE GENOMIC DNA]</scope>
</reference>
<gene>
    <name evidence="1" type="ORF">MRATA1EN1_LOCUS21860</name>
</gene>
<keyword evidence="2" id="KW-1185">Reference proteome</keyword>
<accession>A0ABN8ZG56</accession>
<evidence type="ECO:0000313" key="1">
    <source>
        <dbReference type="EMBL" id="CAI9172898.1"/>
    </source>
</evidence>
<sequence length="126" mass="13918">MGLGEEKKEREVLGTHRLELRSISATPGRKLNLQNLLPTPSAISLAQARCHCRLRTWLIRGPCVCCLHSFPAQAPTHPRPQLVQTHSRRAAPLICPPPQHPPAFPFLHSLSTAPCPPNVSRTPPRP</sequence>
<name>A0ABN8ZG56_RANTA</name>
<dbReference type="EMBL" id="OX459969">
    <property type="protein sequence ID" value="CAI9172898.1"/>
    <property type="molecule type" value="Genomic_DNA"/>
</dbReference>
<organism evidence="1 2">
    <name type="scientific">Rangifer tarandus platyrhynchus</name>
    <name type="common">Svalbard reindeer</name>
    <dbReference type="NCBI Taxonomy" id="3082113"/>
    <lineage>
        <taxon>Eukaryota</taxon>
        <taxon>Metazoa</taxon>
        <taxon>Chordata</taxon>
        <taxon>Craniata</taxon>
        <taxon>Vertebrata</taxon>
        <taxon>Euteleostomi</taxon>
        <taxon>Mammalia</taxon>
        <taxon>Eutheria</taxon>
        <taxon>Laurasiatheria</taxon>
        <taxon>Artiodactyla</taxon>
        <taxon>Ruminantia</taxon>
        <taxon>Pecora</taxon>
        <taxon>Cervidae</taxon>
        <taxon>Odocoileinae</taxon>
        <taxon>Rangifer</taxon>
    </lineage>
</organism>
<dbReference type="Proteomes" id="UP001176941">
    <property type="component" value="Chromosome 33"/>
</dbReference>
<proteinExistence type="predicted"/>
<protein>
    <submittedName>
        <fullName evidence="1">Uncharacterized protein</fullName>
    </submittedName>
</protein>